<evidence type="ECO:0000313" key="3">
    <source>
        <dbReference type="Proteomes" id="UP000538292"/>
    </source>
</evidence>
<proteinExistence type="predicted"/>
<dbReference type="InterPro" id="IPR016181">
    <property type="entry name" value="Acyl_CoA_acyltransferase"/>
</dbReference>
<dbReference type="Proteomes" id="UP000538292">
    <property type="component" value="Unassembled WGS sequence"/>
</dbReference>
<gene>
    <name evidence="2" type="ORF">H2C83_04925</name>
</gene>
<protein>
    <submittedName>
        <fullName evidence="2">GNAT family N-acetyltransferase</fullName>
    </submittedName>
</protein>
<dbReference type="EMBL" id="JACEOL010000014">
    <property type="protein sequence ID" value="MBA4601674.1"/>
    <property type="molecule type" value="Genomic_DNA"/>
</dbReference>
<dbReference type="Gene3D" id="3.40.630.30">
    <property type="match status" value="1"/>
</dbReference>
<accession>A0A7W1XQZ5</accession>
<dbReference type="InterPro" id="IPR000182">
    <property type="entry name" value="GNAT_dom"/>
</dbReference>
<sequence length="52" mass="5568">MKEGPDEQGSADLGYSIVPEHQGKGYATEIARAVQSGCWKKPDSGVSWLMAT</sequence>
<dbReference type="RefSeq" id="WP_181738394.1">
    <property type="nucleotide sequence ID" value="NZ_JACEOL010000014.1"/>
</dbReference>
<evidence type="ECO:0000313" key="2">
    <source>
        <dbReference type="EMBL" id="MBA4601674.1"/>
    </source>
</evidence>
<name>A0A7W1XQZ5_9BACL</name>
<dbReference type="AlphaFoldDB" id="A0A7W1XQZ5"/>
<evidence type="ECO:0000259" key="1">
    <source>
        <dbReference type="Pfam" id="PF13302"/>
    </source>
</evidence>
<keyword evidence="2" id="KW-0808">Transferase</keyword>
<reference evidence="2 3" key="1">
    <citation type="submission" date="2020-07" db="EMBL/GenBank/DDBJ databases">
        <title>Thermoactinomyces phylogeny.</title>
        <authorList>
            <person name="Dunlap C."/>
        </authorList>
    </citation>
    <scope>NUCLEOTIDE SEQUENCE [LARGE SCALE GENOMIC DNA]</scope>
    <source>
        <strain evidence="2 3">AMNI-1</strain>
    </source>
</reference>
<comment type="caution">
    <text evidence="2">The sequence shown here is derived from an EMBL/GenBank/DDBJ whole genome shotgun (WGS) entry which is preliminary data.</text>
</comment>
<dbReference type="SUPFAM" id="SSF55729">
    <property type="entry name" value="Acyl-CoA N-acyltransferases (Nat)"/>
    <property type="match status" value="1"/>
</dbReference>
<feature type="domain" description="N-acetyltransferase" evidence="1">
    <location>
        <begin position="6"/>
        <end position="50"/>
    </location>
</feature>
<organism evidence="2 3">
    <name type="scientific">Thermoactinomyces mirandus</name>
    <dbReference type="NCBI Taxonomy" id="2756294"/>
    <lineage>
        <taxon>Bacteria</taxon>
        <taxon>Bacillati</taxon>
        <taxon>Bacillota</taxon>
        <taxon>Bacilli</taxon>
        <taxon>Bacillales</taxon>
        <taxon>Thermoactinomycetaceae</taxon>
        <taxon>Thermoactinomyces</taxon>
    </lineage>
</organism>
<dbReference type="GO" id="GO:0016747">
    <property type="term" value="F:acyltransferase activity, transferring groups other than amino-acyl groups"/>
    <property type="evidence" value="ECO:0007669"/>
    <property type="project" value="InterPro"/>
</dbReference>
<keyword evidence="3" id="KW-1185">Reference proteome</keyword>
<dbReference type="Pfam" id="PF13302">
    <property type="entry name" value="Acetyltransf_3"/>
    <property type="match status" value="1"/>
</dbReference>